<comment type="caution">
    <text evidence="2">The sequence shown here is derived from an EMBL/GenBank/DDBJ whole genome shotgun (WGS) entry which is preliminary data.</text>
</comment>
<dbReference type="EMBL" id="BJYU01000089">
    <property type="protein sequence ID" value="GEO17138.1"/>
    <property type="molecule type" value="Genomic_DNA"/>
</dbReference>
<accession>A0A512BYX4</accession>
<protein>
    <submittedName>
        <fullName evidence="2">Uncharacterized protein</fullName>
    </submittedName>
</protein>
<name>A0A512BYX4_9HYPH</name>
<dbReference type="AlphaFoldDB" id="A0A512BYX4"/>
<evidence type="ECO:0000313" key="2">
    <source>
        <dbReference type="EMBL" id="GEO17138.1"/>
    </source>
</evidence>
<keyword evidence="3" id="KW-1185">Reference proteome</keyword>
<feature type="compositionally biased region" description="Basic and acidic residues" evidence="1">
    <location>
        <begin position="32"/>
        <end position="53"/>
    </location>
</feature>
<proteinExistence type="predicted"/>
<reference evidence="2 3" key="1">
    <citation type="submission" date="2019-07" db="EMBL/GenBank/DDBJ databases">
        <title>Whole genome shotgun sequence of Microvirga aerophila NBRC 106136.</title>
        <authorList>
            <person name="Hosoyama A."/>
            <person name="Uohara A."/>
            <person name="Ohji S."/>
            <person name="Ichikawa N."/>
        </authorList>
    </citation>
    <scope>NUCLEOTIDE SEQUENCE [LARGE SCALE GENOMIC DNA]</scope>
    <source>
        <strain evidence="2 3">NBRC 106136</strain>
    </source>
</reference>
<evidence type="ECO:0000313" key="3">
    <source>
        <dbReference type="Proteomes" id="UP000321085"/>
    </source>
</evidence>
<organism evidence="2 3">
    <name type="scientific">Microvirga aerophila</name>
    <dbReference type="NCBI Taxonomy" id="670291"/>
    <lineage>
        <taxon>Bacteria</taxon>
        <taxon>Pseudomonadati</taxon>
        <taxon>Pseudomonadota</taxon>
        <taxon>Alphaproteobacteria</taxon>
        <taxon>Hyphomicrobiales</taxon>
        <taxon>Methylobacteriaceae</taxon>
        <taxon>Microvirga</taxon>
    </lineage>
</organism>
<feature type="region of interest" description="Disordered" evidence="1">
    <location>
        <begin position="1"/>
        <end position="62"/>
    </location>
</feature>
<dbReference type="Proteomes" id="UP000321085">
    <property type="component" value="Unassembled WGS sequence"/>
</dbReference>
<evidence type="ECO:0000256" key="1">
    <source>
        <dbReference type="SAM" id="MobiDB-lite"/>
    </source>
</evidence>
<gene>
    <name evidence="2" type="ORF">MAE02_48340</name>
</gene>
<sequence>MPLWERAESPEQASWAGVAAEQPGSEQAELPEEPRSALEAARSSREERRREPGAGRSWPEELWLARVAARSRDEAEPHPDAEPG</sequence>